<dbReference type="Pfam" id="PF22936">
    <property type="entry name" value="Pol_BBD"/>
    <property type="match status" value="1"/>
</dbReference>
<feature type="region of interest" description="Disordered" evidence="4">
    <location>
        <begin position="335"/>
        <end position="361"/>
    </location>
</feature>
<dbReference type="PROSITE" id="PS50994">
    <property type="entry name" value="INTEGRASE"/>
    <property type="match status" value="1"/>
</dbReference>
<keyword evidence="2" id="KW-0479">Metal-binding</keyword>
<dbReference type="Gene3D" id="3.30.420.10">
    <property type="entry name" value="Ribonuclease H-like superfamily/Ribonuclease H"/>
    <property type="match status" value="1"/>
</dbReference>
<dbReference type="GO" id="GO:0008233">
    <property type="term" value="F:peptidase activity"/>
    <property type="evidence" value="ECO:0007669"/>
    <property type="project" value="UniProtKB-KW"/>
</dbReference>
<dbReference type="AlphaFoldDB" id="A0A699JZQ5"/>
<protein>
    <submittedName>
        <fullName evidence="6">Retrovirus-related Pol polyprotein from transposon TNT 1-94</fullName>
    </submittedName>
</protein>
<dbReference type="InterPro" id="IPR012337">
    <property type="entry name" value="RNaseH-like_sf"/>
</dbReference>
<evidence type="ECO:0000256" key="3">
    <source>
        <dbReference type="ARBA" id="ARBA00022801"/>
    </source>
</evidence>
<dbReference type="InterPro" id="IPR039537">
    <property type="entry name" value="Retrotran_Ty1/copia-like"/>
</dbReference>
<dbReference type="Pfam" id="PF07727">
    <property type="entry name" value="RVT_2"/>
    <property type="match status" value="1"/>
</dbReference>
<dbReference type="PANTHER" id="PTHR42648:SF31">
    <property type="entry name" value="RNA-DIRECTED DNA POLYMERASE"/>
    <property type="match status" value="1"/>
</dbReference>
<dbReference type="SUPFAM" id="SSF53098">
    <property type="entry name" value="Ribonuclease H-like"/>
    <property type="match status" value="1"/>
</dbReference>
<evidence type="ECO:0000256" key="1">
    <source>
        <dbReference type="ARBA" id="ARBA00022670"/>
    </source>
</evidence>
<feature type="region of interest" description="Disordered" evidence="4">
    <location>
        <begin position="271"/>
        <end position="297"/>
    </location>
</feature>
<dbReference type="GO" id="GO:0003676">
    <property type="term" value="F:nucleic acid binding"/>
    <property type="evidence" value="ECO:0007669"/>
    <property type="project" value="InterPro"/>
</dbReference>
<dbReference type="InterPro" id="IPR001584">
    <property type="entry name" value="Integrase_cat-core"/>
</dbReference>
<dbReference type="InterPro" id="IPR036397">
    <property type="entry name" value="RNaseH_sf"/>
</dbReference>
<evidence type="ECO:0000259" key="5">
    <source>
        <dbReference type="PROSITE" id="PS50994"/>
    </source>
</evidence>
<keyword evidence="3" id="KW-0378">Hydrolase</keyword>
<dbReference type="EMBL" id="BKCJ010468076">
    <property type="protein sequence ID" value="GFA68252.1"/>
    <property type="molecule type" value="Genomic_DNA"/>
</dbReference>
<sequence>IATPTIVPPREPIPIVNSMDKPVVTLVVQIVLWYLHSSCSKHMTGDRSQLINFVQKFLGTVKFGNDQVAKIMGYGDYKIGNVTIYRVYYVEGLGHNLFFIGQFCNSDLEVAFRQHTCFIRNLEGVDRLTARQGLVRGLSKHKFEKITFVQHVPWARAPRKLINPDNGTEFVNQTLWDYYEEVGISHETSVARSPRQNGVIERRNRTLISTHYFRLVRPSSPSTSFVPPSRKDWDLLFQSMFDELLNPPPSVVNQVAEVIALIAEVIPQVDADSTGSPSSTSVDQDAPSPSKSLTPTEIQSSVILQDVGNDNLDIEVAHIGNDLFLGVPILEVTSEQSSSTASPQSNVQPNHPMTHHNSKLTKDHPLNNIIGQLSIPVSTRLQLHVQALFCYYDAFLTSVEPKTYKEALTQACWIEAMQEELNEFEHLGVWELIPRPDKVMVITLKWIYKVKLDELGGILKNKDRLVARGYRQEEGIDFEESFSPVARLEAIQIFLAYAAHKNMVVYQMDVKTAF</sequence>
<evidence type="ECO:0000313" key="6">
    <source>
        <dbReference type="EMBL" id="GFA68252.1"/>
    </source>
</evidence>
<feature type="compositionally biased region" description="Low complexity" evidence="4">
    <location>
        <begin position="335"/>
        <end position="345"/>
    </location>
</feature>
<keyword evidence="1" id="KW-0645">Protease</keyword>
<dbReference type="PANTHER" id="PTHR42648">
    <property type="entry name" value="TRANSPOSASE, PUTATIVE-RELATED"/>
    <property type="match status" value="1"/>
</dbReference>
<feature type="non-terminal residue" evidence="6">
    <location>
        <position position="1"/>
    </location>
</feature>
<dbReference type="GO" id="GO:0046872">
    <property type="term" value="F:metal ion binding"/>
    <property type="evidence" value="ECO:0007669"/>
    <property type="project" value="UniProtKB-KW"/>
</dbReference>
<gene>
    <name evidence="6" type="ORF">Tci_640224</name>
</gene>
<organism evidence="6">
    <name type="scientific">Tanacetum cinerariifolium</name>
    <name type="common">Dalmatian daisy</name>
    <name type="synonym">Chrysanthemum cinerariifolium</name>
    <dbReference type="NCBI Taxonomy" id="118510"/>
    <lineage>
        <taxon>Eukaryota</taxon>
        <taxon>Viridiplantae</taxon>
        <taxon>Streptophyta</taxon>
        <taxon>Embryophyta</taxon>
        <taxon>Tracheophyta</taxon>
        <taxon>Spermatophyta</taxon>
        <taxon>Magnoliopsida</taxon>
        <taxon>eudicotyledons</taxon>
        <taxon>Gunneridae</taxon>
        <taxon>Pentapetalae</taxon>
        <taxon>asterids</taxon>
        <taxon>campanulids</taxon>
        <taxon>Asterales</taxon>
        <taxon>Asteraceae</taxon>
        <taxon>Asteroideae</taxon>
        <taxon>Anthemideae</taxon>
        <taxon>Anthemidinae</taxon>
        <taxon>Tanacetum</taxon>
    </lineage>
</organism>
<dbReference type="InterPro" id="IPR054722">
    <property type="entry name" value="PolX-like_BBD"/>
</dbReference>
<dbReference type="GO" id="GO:0015074">
    <property type="term" value="P:DNA integration"/>
    <property type="evidence" value="ECO:0007669"/>
    <property type="project" value="InterPro"/>
</dbReference>
<feature type="domain" description="Integrase catalytic" evidence="5">
    <location>
        <begin position="160"/>
        <end position="207"/>
    </location>
</feature>
<name>A0A699JZQ5_TANCI</name>
<dbReference type="GO" id="GO:0006508">
    <property type="term" value="P:proteolysis"/>
    <property type="evidence" value="ECO:0007669"/>
    <property type="project" value="UniProtKB-KW"/>
</dbReference>
<comment type="caution">
    <text evidence="6">The sequence shown here is derived from an EMBL/GenBank/DDBJ whole genome shotgun (WGS) entry which is preliminary data.</text>
</comment>
<accession>A0A699JZQ5</accession>
<evidence type="ECO:0000256" key="2">
    <source>
        <dbReference type="ARBA" id="ARBA00022723"/>
    </source>
</evidence>
<proteinExistence type="predicted"/>
<evidence type="ECO:0000256" key="4">
    <source>
        <dbReference type="SAM" id="MobiDB-lite"/>
    </source>
</evidence>
<reference evidence="6" key="1">
    <citation type="journal article" date="2019" name="Sci. Rep.">
        <title>Draft genome of Tanacetum cinerariifolium, the natural source of mosquito coil.</title>
        <authorList>
            <person name="Yamashiro T."/>
            <person name="Shiraishi A."/>
            <person name="Satake H."/>
            <person name="Nakayama K."/>
        </authorList>
    </citation>
    <scope>NUCLEOTIDE SEQUENCE</scope>
</reference>
<dbReference type="InterPro" id="IPR013103">
    <property type="entry name" value="RVT_2"/>
</dbReference>